<dbReference type="AlphaFoldDB" id="A0A0S4QVK3"/>
<gene>
    <name evidence="1" type="ORF">Ga0074812_1303</name>
</gene>
<dbReference type="RefSeq" id="WP_226931295.1">
    <property type="nucleotide sequence ID" value="NZ_FAOZ01000030.1"/>
</dbReference>
<sequence>MQESITTDPRTFVRPDGSFDLPRVLADFAAWWIENGEFLTSRGYYDEAAPQLILMGYLQRGVNGTGQVEREYALGSGRIDLHLRWPYAPLGGPRHVQREGLEIKAWRTGRPNPLKTGLLQLDRSLDRLQLPTGTLAIFDQRTNAPPIDERTTITTVTSPAGRRITLLNG</sequence>
<evidence type="ECO:0000313" key="2">
    <source>
        <dbReference type="Proteomes" id="UP000198802"/>
    </source>
</evidence>
<evidence type="ECO:0000313" key="1">
    <source>
        <dbReference type="EMBL" id="CUU59623.1"/>
    </source>
</evidence>
<organism evidence="1 2">
    <name type="scientific">Parafrankia irregularis</name>
    <dbReference type="NCBI Taxonomy" id="795642"/>
    <lineage>
        <taxon>Bacteria</taxon>
        <taxon>Bacillati</taxon>
        <taxon>Actinomycetota</taxon>
        <taxon>Actinomycetes</taxon>
        <taxon>Frankiales</taxon>
        <taxon>Frankiaceae</taxon>
        <taxon>Parafrankia</taxon>
    </lineage>
</organism>
<dbReference type="EMBL" id="FAOZ01000030">
    <property type="protein sequence ID" value="CUU59623.1"/>
    <property type="molecule type" value="Genomic_DNA"/>
</dbReference>
<name>A0A0S4QVK3_9ACTN</name>
<accession>A0A0S4QVK3</accession>
<dbReference type="Proteomes" id="UP000198802">
    <property type="component" value="Unassembled WGS sequence"/>
</dbReference>
<keyword evidence="2" id="KW-1185">Reference proteome</keyword>
<protein>
    <submittedName>
        <fullName evidence="1">Uncharacterized protein</fullName>
    </submittedName>
</protein>
<proteinExistence type="predicted"/>
<reference evidence="2" key="1">
    <citation type="submission" date="2015-11" db="EMBL/GenBank/DDBJ databases">
        <authorList>
            <person name="Varghese N."/>
        </authorList>
    </citation>
    <scope>NUCLEOTIDE SEQUENCE [LARGE SCALE GENOMIC DNA]</scope>
    <source>
        <strain evidence="2">DSM 45899</strain>
    </source>
</reference>